<name>A0ABW5J2X1_9FLAO</name>
<protein>
    <submittedName>
        <fullName evidence="3">Universal stress protein</fullName>
    </submittedName>
</protein>
<dbReference type="EMBL" id="JBHULT010000011">
    <property type="protein sequence ID" value="MFD2518915.1"/>
    <property type="molecule type" value="Genomic_DNA"/>
</dbReference>
<sequence>MKKIIYTTDYSNNSIAALKYAAAMGDLLKTDVIVLHVYPPSEEGSGKKEVRKMHQEKLLEFCKEHLKDKFDSTEISVAAVKGANVAHAISEFVRDMNVYMIVMGACGTSTFKEVLVGSTTKEMLGASPFPVLAVPADFNSDKVEKVMFASVLADEDINNLAELINILAPAKPEINVIHITHKDEEAAAKALEDFKHRVTQVINYENLTFRNIYSFQIFDTLQETIDETKPDFIVMPEHREKNELNKVIIRDRVKRMQSCTKVPLLSFPPAL</sequence>
<dbReference type="InterPro" id="IPR006016">
    <property type="entry name" value="UspA"/>
</dbReference>
<comment type="caution">
    <text evidence="3">The sequence shown here is derived from an EMBL/GenBank/DDBJ whole genome shotgun (WGS) entry which is preliminary data.</text>
</comment>
<dbReference type="Gene3D" id="3.40.50.12370">
    <property type="match status" value="1"/>
</dbReference>
<keyword evidence="4" id="KW-1185">Reference proteome</keyword>
<evidence type="ECO:0000313" key="4">
    <source>
        <dbReference type="Proteomes" id="UP001597468"/>
    </source>
</evidence>
<evidence type="ECO:0000259" key="2">
    <source>
        <dbReference type="Pfam" id="PF00582"/>
    </source>
</evidence>
<reference evidence="4" key="1">
    <citation type="journal article" date="2019" name="Int. J. Syst. Evol. Microbiol.">
        <title>The Global Catalogue of Microorganisms (GCM) 10K type strain sequencing project: providing services to taxonomists for standard genome sequencing and annotation.</title>
        <authorList>
            <consortium name="The Broad Institute Genomics Platform"/>
            <consortium name="The Broad Institute Genome Sequencing Center for Infectious Disease"/>
            <person name="Wu L."/>
            <person name="Ma J."/>
        </authorList>
    </citation>
    <scope>NUCLEOTIDE SEQUENCE [LARGE SCALE GENOMIC DNA]</scope>
    <source>
        <strain evidence="4">KCTC 42585</strain>
    </source>
</reference>
<proteinExistence type="inferred from homology"/>
<dbReference type="PANTHER" id="PTHR46268">
    <property type="entry name" value="STRESS RESPONSE PROTEIN NHAX"/>
    <property type="match status" value="1"/>
</dbReference>
<organism evidence="3 4">
    <name type="scientific">Salinimicrobium flavum</name>
    <dbReference type="NCBI Taxonomy" id="1737065"/>
    <lineage>
        <taxon>Bacteria</taxon>
        <taxon>Pseudomonadati</taxon>
        <taxon>Bacteroidota</taxon>
        <taxon>Flavobacteriia</taxon>
        <taxon>Flavobacteriales</taxon>
        <taxon>Flavobacteriaceae</taxon>
        <taxon>Salinimicrobium</taxon>
    </lineage>
</organism>
<dbReference type="InterPro" id="IPR006015">
    <property type="entry name" value="Universal_stress_UspA"/>
</dbReference>
<dbReference type="SUPFAM" id="SSF52402">
    <property type="entry name" value="Adenine nucleotide alpha hydrolases-like"/>
    <property type="match status" value="1"/>
</dbReference>
<dbReference type="PANTHER" id="PTHR46268:SF6">
    <property type="entry name" value="UNIVERSAL STRESS PROTEIN UP12"/>
    <property type="match status" value="1"/>
</dbReference>
<feature type="domain" description="UspA" evidence="2">
    <location>
        <begin position="1"/>
        <end position="135"/>
    </location>
</feature>
<evidence type="ECO:0000256" key="1">
    <source>
        <dbReference type="ARBA" id="ARBA00008791"/>
    </source>
</evidence>
<dbReference type="PRINTS" id="PR01438">
    <property type="entry name" value="UNVRSLSTRESS"/>
</dbReference>
<comment type="similarity">
    <text evidence="1">Belongs to the universal stress protein A family.</text>
</comment>
<dbReference type="Proteomes" id="UP001597468">
    <property type="component" value="Unassembled WGS sequence"/>
</dbReference>
<dbReference type="Pfam" id="PF00582">
    <property type="entry name" value="Usp"/>
    <property type="match status" value="1"/>
</dbReference>
<evidence type="ECO:0000313" key="3">
    <source>
        <dbReference type="EMBL" id="MFD2518915.1"/>
    </source>
</evidence>
<accession>A0ABW5J2X1</accession>
<dbReference type="RefSeq" id="WP_380754005.1">
    <property type="nucleotide sequence ID" value="NZ_JBHULT010000011.1"/>
</dbReference>
<dbReference type="CDD" id="cd00293">
    <property type="entry name" value="USP-like"/>
    <property type="match status" value="1"/>
</dbReference>
<gene>
    <name evidence="3" type="ORF">ACFSTG_13490</name>
</gene>